<evidence type="ECO:0000259" key="16">
    <source>
        <dbReference type="PROSITE" id="PS51058"/>
    </source>
</evidence>
<feature type="compositionally biased region" description="Polar residues" evidence="14">
    <location>
        <begin position="187"/>
        <end position="199"/>
    </location>
</feature>
<evidence type="ECO:0000256" key="11">
    <source>
        <dbReference type="ARBA" id="ARBA00081451"/>
    </source>
</evidence>
<evidence type="ECO:0000256" key="9">
    <source>
        <dbReference type="ARBA" id="ARBA00023242"/>
    </source>
</evidence>
<keyword evidence="2" id="KW-0597">Phosphoprotein</keyword>
<accession>A0AAW1CPM0</accession>
<dbReference type="FunFam" id="3.30.40.10:FF:000138">
    <property type="entry name" value="CXXC-type zinc finger protein 1"/>
    <property type="match status" value="1"/>
</dbReference>
<dbReference type="InterPro" id="IPR002857">
    <property type="entry name" value="Znf_CXXC"/>
</dbReference>
<dbReference type="SUPFAM" id="SSF57903">
    <property type="entry name" value="FYVE/PHD zinc finger"/>
    <property type="match status" value="1"/>
</dbReference>
<dbReference type="PANTHER" id="PTHR46174">
    <property type="entry name" value="CXXC-TYPE ZINC FINGER PROTEIN 1"/>
    <property type="match status" value="1"/>
</dbReference>
<comment type="caution">
    <text evidence="17">The sequence shown here is derived from an EMBL/GenBank/DDBJ whole genome shotgun (WGS) entry which is preliminary data.</text>
</comment>
<dbReference type="PROSITE" id="PS01359">
    <property type="entry name" value="ZF_PHD_1"/>
    <property type="match status" value="1"/>
</dbReference>
<evidence type="ECO:0000256" key="8">
    <source>
        <dbReference type="ARBA" id="ARBA00023163"/>
    </source>
</evidence>
<sequence length="556" mass="62725">MSKKLTQEQIARQFELPERKSKIATLLKQEGQAYCICRSSDSSRFMIGCDACEEWYHGDCIGINQKEAKHIKRYFCDRCHDEDPSLVTIFKSSTKNVDSDYEPPPRVGRKAESRHREHISSSSGNVSKKAKKISSQADCGQCSACQRMNDCGSCRTCKQSSKQHGRSKCLHRICKKKKNIGGGSGSRFKQMQSSEMHSSGESEDGGGGGGAAAAAAEVNNIPLVLGTTVKPGMQCYGPGCVQVARPSSKYCSDKCGLALATCRILQVLPQRIQEWSMTPSHAEEMNKKELEIIRKKQEEARAALQELDKKHQELDALVERAKNTKVPEEYLVDETEKVKNPKGRRPKGQETEDESSSIYCVTCGHEIHTSTAIKHFEKCFNKYESQTSFGSIYKTRIEGNNMFCDYYNPANRTYCKRLKVLCPEHHKDSKISPTEVCGFPLVRNVFEETGEICKYSKKLCSKHFCWEKLRRAEIDMERVRQWLKIDELLEQERQIRAIMASRAGVLALMLHSTYDHDAMARLSEAQQHGQQDGQQQVAAGAGVVNRNTTNIYRDSR</sequence>
<dbReference type="InterPro" id="IPR037869">
    <property type="entry name" value="Spp1/CFP1"/>
</dbReference>
<keyword evidence="4 12" id="KW-0863">Zinc-finger</keyword>
<evidence type="ECO:0000256" key="3">
    <source>
        <dbReference type="ARBA" id="ARBA00022723"/>
    </source>
</evidence>
<dbReference type="InterPro" id="IPR013083">
    <property type="entry name" value="Znf_RING/FYVE/PHD"/>
</dbReference>
<evidence type="ECO:0000256" key="7">
    <source>
        <dbReference type="ARBA" id="ARBA00023125"/>
    </source>
</evidence>
<keyword evidence="7" id="KW-0238">DNA-binding</keyword>
<proteinExistence type="predicted"/>
<keyword evidence="18" id="KW-1185">Reference proteome</keyword>
<evidence type="ECO:0000256" key="12">
    <source>
        <dbReference type="PROSITE-ProRule" id="PRU00509"/>
    </source>
</evidence>
<dbReference type="CDD" id="cd15553">
    <property type="entry name" value="PHD_Cfp1"/>
    <property type="match status" value="1"/>
</dbReference>
<evidence type="ECO:0000256" key="14">
    <source>
        <dbReference type="SAM" id="MobiDB-lite"/>
    </source>
</evidence>
<dbReference type="GO" id="GO:0008270">
    <property type="term" value="F:zinc ion binding"/>
    <property type="evidence" value="ECO:0007669"/>
    <property type="project" value="UniProtKB-KW"/>
</dbReference>
<dbReference type="Gene3D" id="3.30.40.10">
    <property type="entry name" value="Zinc/RING finger domain, C3HC4 (zinc finger)"/>
    <property type="match status" value="1"/>
</dbReference>
<evidence type="ECO:0000256" key="13">
    <source>
        <dbReference type="SAM" id="Coils"/>
    </source>
</evidence>
<keyword evidence="9" id="KW-0539">Nucleus</keyword>
<evidence type="ECO:0000256" key="2">
    <source>
        <dbReference type="ARBA" id="ARBA00022553"/>
    </source>
</evidence>
<dbReference type="InterPro" id="IPR022056">
    <property type="entry name" value="CpG-bd_C"/>
</dbReference>
<evidence type="ECO:0000313" key="17">
    <source>
        <dbReference type="EMBL" id="KAK9499970.1"/>
    </source>
</evidence>
<dbReference type="InterPro" id="IPR001965">
    <property type="entry name" value="Znf_PHD"/>
</dbReference>
<dbReference type="PROSITE" id="PS50016">
    <property type="entry name" value="ZF_PHD_2"/>
    <property type="match status" value="1"/>
</dbReference>
<evidence type="ECO:0000256" key="1">
    <source>
        <dbReference type="ARBA" id="ARBA00004123"/>
    </source>
</evidence>
<keyword evidence="3" id="KW-0479">Metal-binding</keyword>
<keyword evidence="6" id="KW-0805">Transcription regulation</keyword>
<keyword evidence="13" id="KW-0175">Coiled coil</keyword>
<keyword evidence="8" id="KW-0804">Transcription</keyword>
<gene>
    <name evidence="17" type="ORF">O3M35_002897</name>
</gene>
<feature type="domain" description="CXXC-type" evidence="16">
    <location>
        <begin position="128"/>
        <end position="175"/>
    </location>
</feature>
<dbReference type="GO" id="GO:0045893">
    <property type="term" value="P:positive regulation of DNA-templated transcription"/>
    <property type="evidence" value="ECO:0007669"/>
    <property type="project" value="TreeGrafter"/>
</dbReference>
<comment type="subcellular location">
    <subcellularLocation>
        <location evidence="1">Nucleus</location>
    </subcellularLocation>
</comment>
<dbReference type="Pfam" id="PF12269">
    <property type="entry name" value="CpG_bind_C"/>
    <property type="match status" value="1"/>
</dbReference>
<name>A0AAW1CPM0_9HEMI</name>
<dbReference type="GO" id="GO:0003677">
    <property type="term" value="F:DNA binding"/>
    <property type="evidence" value="ECO:0007669"/>
    <property type="project" value="UniProtKB-KW"/>
</dbReference>
<evidence type="ECO:0000313" key="18">
    <source>
        <dbReference type="Proteomes" id="UP001461498"/>
    </source>
</evidence>
<evidence type="ECO:0000256" key="4">
    <source>
        <dbReference type="ARBA" id="ARBA00022771"/>
    </source>
</evidence>
<dbReference type="PANTHER" id="PTHR46174:SF1">
    <property type="entry name" value="CXXC-TYPE ZINC FINGER PROTEIN 1"/>
    <property type="match status" value="1"/>
</dbReference>
<dbReference type="EMBL" id="JAPXFL010000011">
    <property type="protein sequence ID" value="KAK9499970.1"/>
    <property type="molecule type" value="Genomic_DNA"/>
</dbReference>
<evidence type="ECO:0000256" key="10">
    <source>
        <dbReference type="ARBA" id="ARBA00023828"/>
    </source>
</evidence>
<dbReference type="InterPro" id="IPR019787">
    <property type="entry name" value="Znf_PHD-finger"/>
</dbReference>
<protein>
    <recommendedName>
        <fullName evidence="10">CXXC-type zinc finger protein 1</fullName>
    </recommendedName>
    <alternativeName>
        <fullName evidence="11">PHD finger and CXXC domain-containing protein 1</fullName>
    </alternativeName>
</protein>
<evidence type="ECO:0000256" key="5">
    <source>
        <dbReference type="ARBA" id="ARBA00022833"/>
    </source>
</evidence>
<dbReference type="Pfam" id="PF00628">
    <property type="entry name" value="PHD"/>
    <property type="match status" value="1"/>
</dbReference>
<dbReference type="GO" id="GO:0048188">
    <property type="term" value="C:Set1C/COMPASS complex"/>
    <property type="evidence" value="ECO:0007669"/>
    <property type="project" value="InterPro"/>
</dbReference>
<feature type="domain" description="PHD-type" evidence="15">
    <location>
        <begin position="32"/>
        <end position="82"/>
    </location>
</feature>
<feature type="coiled-coil region" evidence="13">
    <location>
        <begin position="286"/>
        <end position="324"/>
    </location>
</feature>
<evidence type="ECO:0000259" key="15">
    <source>
        <dbReference type="PROSITE" id="PS50016"/>
    </source>
</evidence>
<reference evidence="17 18" key="1">
    <citation type="submission" date="2022-12" db="EMBL/GenBank/DDBJ databases">
        <title>Chromosome-level genome assembly of true bugs.</title>
        <authorList>
            <person name="Ma L."/>
            <person name="Li H."/>
        </authorList>
    </citation>
    <scope>NUCLEOTIDE SEQUENCE [LARGE SCALE GENOMIC DNA]</scope>
    <source>
        <strain evidence="17">Lab_2022b</strain>
    </source>
</reference>
<keyword evidence="5" id="KW-0862">Zinc</keyword>
<dbReference type="InterPro" id="IPR011011">
    <property type="entry name" value="Znf_FYVE_PHD"/>
</dbReference>
<feature type="compositionally biased region" description="Basic and acidic residues" evidence="14">
    <location>
        <begin position="109"/>
        <end position="119"/>
    </location>
</feature>
<evidence type="ECO:0000256" key="6">
    <source>
        <dbReference type="ARBA" id="ARBA00023015"/>
    </source>
</evidence>
<feature type="region of interest" description="Disordered" evidence="14">
    <location>
        <begin position="180"/>
        <end position="212"/>
    </location>
</feature>
<dbReference type="SMART" id="SM00249">
    <property type="entry name" value="PHD"/>
    <property type="match status" value="1"/>
</dbReference>
<dbReference type="AlphaFoldDB" id="A0AAW1CPM0"/>
<feature type="region of interest" description="Disordered" evidence="14">
    <location>
        <begin position="95"/>
        <end position="129"/>
    </location>
</feature>
<dbReference type="PROSITE" id="PS51058">
    <property type="entry name" value="ZF_CXXC"/>
    <property type="match status" value="1"/>
</dbReference>
<dbReference type="Proteomes" id="UP001461498">
    <property type="component" value="Unassembled WGS sequence"/>
</dbReference>
<dbReference type="InterPro" id="IPR019786">
    <property type="entry name" value="Zinc_finger_PHD-type_CS"/>
</dbReference>
<organism evidence="17 18">
    <name type="scientific">Rhynocoris fuscipes</name>
    <dbReference type="NCBI Taxonomy" id="488301"/>
    <lineage>
        <taxon>Eukaryota</taxon>
        <taxon>Metazoa</taxon>
        <taxon>Ecdysozoa</taxon>
        <taxon>Arthropoda</taxon>
        <taxon>Hexapoda</taxon>
        <taxon>Insecta</taxon>
        <taxon>Pterygota</taxon>
        <taxon>Neoptera</taxon>
        <taxon>Paraneoptera</taxon>
        <taxon>Hemiptera</taxon>
        <taxon>Heteroptera</taxon>
        <taxon>Panheteroptera</taxon>
        <taxon>Cimicomorpha</taxon>
        <taxon>Reduviidae</taxon>
        <taxon>Harpactorinae</taxon>
        <taxon>Harpactorini</taxon>
        <taxon>Rhynocoris</taxon>
    </lineage>
</organism>